<feature type="transmembrane region" description="Helical" evidence="7">
    <location>
        <begin position="376"/>
        <end position="401"/>
    </location>
</feature>
<organism evidence="10 11">
    <name type="scientific">Terriglobus saanensis (strain ATCC BAA-1853 / DSM 23119 / SP1PR4)</name>
    <dbReference type="NCBI Taxonomy" id="401053"/>
    <lineage>
        <taxon>Bacteria</taxon>
        <taxon>Pseudomonadati</taxon>
        <taxon>Acidobacteriota</taxon>
        <taxon>Terriglobia</taxon>
        <taxon>Terriglobales</taxon>
        <taxon>Acidobacteriaceae</taxon>
        <taxon>Terriglobus</taxon>
    </lineage>
</organism>
<dbReference type="Pfam" id="PF02687">
    <property type="entry name" value="FtsX"/>
    <property type="match status" value="1"/>
</dbReference>
<dbReference type="InterPro" id="IPR050250">
    <property type="entry name" value="Macrolide_Exporter_MacB"/>
</dbReference>
<keyword evidence="4 7" id="KW-1133">Transmembrane helix</keyword>
<dbReference type="KEGG" id="tsa:AciPR4_1522"/>
<dbReference type="InterPro" id="IPR003838">
    <property type="entry name" value="ABC3_permease_C"/>
</dbReference>
<evidence type="ECO:0000259" key="8">
    <source>
        <dbReference type="Pfam" id="PF02687"/>
    </source>
</evidence>
<dbReference type="RefSeq" id="WP_013568077.1">
    <property type="nucleotide sequence ID" value="NC_014963.1"/>
</dbReference>
<comment type="similarity">
    <text evidence="6">Belongs to the ABC-4 integral membrane protein family.</text>
</comment>
<evidence type="ECO:0000313" key="11">
    <source>
        <dbReference type="Proteomes" id="UP000006844"/>
    </source>
</evidence>
<evidence type="ECO:0000259" key="9">
    <source>
        <dbReference type="Pfam" id="PF12704"/>
    </source>
</evidence>
<dbReference type="InterPro" id="IPR025857">
    <property type="entry name" value="MacB_PCD"/>
</dbReference>
<evidence type="ECO:0000256" key="4">
    <source>
        <dbReference type="ARBA" id="ARBA00022989"/>
    </source>
</evidence>
<dbReference type="Pfam" id="PF12704">
    <property type="entry name" value="MacB_PCD"/>
    <property type="match status" value="1"/>
</dbReference>
<reference evidence="10 11" key="1">
    <citation type="journal article" date="2012" name="Stand. Genomic Sci.">
        <title>Complete genome sequence of Terriglobus saanensis type strain SP1PR4(T), an Acidobacteria from tundra soil.</title>
        <authorList>
            <person name="Rawat S.R."/>
            <person name="Mannisto M.K."/>
            <person name="Starovoytov V."/>
            <person name="Goodwin L."/>
            <person name="Nolan M."/>
            <person name="Hauser L."/>
            <person name="Land M."/>
            <person name="Davenport K.W."/>
            <person name="Woyke T."/>
            <person name="Haggblom M.M."/>
        </authorList>
    </citation>
    <scope>NUCLEOTIDE SEQUENCE</scope>
    <source>
        <strain evidence="11">ATCC BAA-1853 / DSM 23119 / SP1PR4</strain>
    </source>
</reference>
<dbReference type="eggNOG" id="COG0577">
    <property type="taxonomic scope" value="Bacteria"/>
</dbReference>
<keyword evidence="11" id="KW-1185">Reference proteome</keyword>
<name>E8V1R3_TERSS</name>
<evidence type="ECO:0000313" key="10">
    <source>
        <dbReference type="EMBL" id="ADV82344.1"/>
    </source>
</evidence>
<keyword evidence="2" id="KW-1003">Cell membrane</keyword>
<accession>E8V1R3</accession>
<sequence>MRLAETIRESIASLLRNRMRSGLTMLGIAWGLVTVVLLISYGDNLGRTVLNGFLGIGNNVVMVFGGQTSMQSGGERAGKKIKLQLEDLEAVKESMPLIKAVSAEYDNTYAFKWEAKSVNINTKAIELPYGAMRKLDVEEGRFFQQDDFTEHRKVCIFGPRAAEKLFNGFPPVGQTVLIAGHSFDVIGVLRNKIQDSSNNGPDNQNVFLPFDTMREVDSIRDPGMIVFQPLSADLHTKALKSVRAIIAGRHHFDPNDKKAVNSWDTVEDSGELMQFTLALKIMLGIIGVMTLMVGGVGVMNIMLVSVTERTREIGLMKALGARRRDVLLQFLVEGLTLTFLAGLAGLVVALILPHLVPPMPLYSDIYKTANHEGDIVLTPSFLIIGVSFVILAFVGLISGFLPALRASKLDPVVALHHE</sequence>
<evidence type="ECO:0000256" key="5">
    <source>
        <dbReference type="ARBA" id="ARBA00023136"/>
    </source>
</evidence>
<dbReference type="PANTHER" id="PTHR30572:SF4">
    <property type="entry name" value="ABC TRANSPORTER PERMEASE YTRF"/>
    <property type="match status" value="1"/>
</dbReference>
<feature type="transmembrane region" description="Helical" evidence="7">
    <location>
        <begin position="327"/>
        <end position="356"/>
    </location>
</feature>
<feature type="transmembrane region" description="Helical" evidence="7">
    <location>
        <begin position="281"/>
        <end position="306"/>
    </location>
</feature>
<dbReference type="STRING" id="401053.AciPR4_1522"/>
<dbReference type="GO" id="GO:0005886">
    <property type="term" value="C:plasma membrane"/>
    <property type="evidence" value="ECO:0007669"/>
    <property type="project" value="UniProtKB-SubCell"/>
</dbReference>
<dbReference type="Proteomes" id="UP000006844">
    <property type="component" value="Chromosome"/>
</dbReference>
<evidence type="ECO:0000256" key="6">
    <source>
        <dbReference type="ARBA" id="ARBA00038076"/>
    </source>
</evidence>
<gene>
    <name evidence="10" type="ordered locus">AciPR4_1522</name>
</gene>
<protein>
    <recommendedName>
        <fullName evidence="12">ABC3 transporter permease protein domain-containing protein</fullName>
    </recommendedName>
</protein>
<feature type="transmembrane region" description="Helical" evidence="7">
    <location>
        <begin position="21"/>
        <end position="41"/>
    </location>
</feature>
<dbReference type="PANTHER" id="PTHR30572">
    <property type="entry name" value="MEMBRANE COMPONENT OF TRANSPORTER-RELATED"/>
    <property type="match status" value="1"/>
</dbReference>
<dbReference type="HOGENOM" id="CLU_000604_8_0_0"/>
<keyword evidence="3 7" id="KW-0812">Transmembrane</keyword>
<evidence type="ECO:0000256" key="3">
    <source>
        <dbReference type="ARBA" id="ARBA00022692"/>
    </source>
</evidence>
<comment type="subcellular location">
    <subcellularLocation>
        <location evidence="1">Cell membrane</location>
        <topology evidence="1">Multi-pass membrane protein</topology>
    </subcellularLocation>
</comment>
<keyword evidence="5 7" id="KW-0472">Membrane</keyword>
<evidence type="ECO:0008006" key="12">
    <source>
        <dbReference type="Google" id="ProtNLM"/>
    </source>
</evidence>
<feature type="domain" description="ABC3 transporter permease C-terminal" evidence="8">
    <location>
        <begin position="285"/>
        <end position="411"/>
    </location>
</feature>
<evidence type="ECO:0000256" key="1">
    <source>
        <dbReference type="ARBA" id="ARBA00004651"/>
    </source>
</evidence>
<proteinExistence type="inferred from homology"/>
<dbReference type="AlphaFoldDB" id="E8V1R3"/>
<dbReference type="EMBL" id="CP002467">
    <property type="protein sequence ID" value="ADV82344.1"/>
    <property type="molecule type" value="Genomic_DNA"/>
</dbReference>
<evidence type="ECO:0000256" key="2">
    <source>
        <dbReference type="ARBA" id="ARBA00022475"/>
    </source>
</evidence>
<evidence type="ECO:0000256" key="7">
    <source>
        <dbReference type="SAM" id="Phobius"/>
    </source>
</evidence>
<dbReference type="OrthoDB" id="9770036at2"/>
<dbReference type="GO" id="GO:0022857">
    <property type="term" value="F:transmembrane transporter activity"/>
    <property type="evidence" value="ECO:0007669"/>
    <property type="project" value="TreeGrafter"/>
</dbReference>
<feature type="domain" description="MacB-like periplasmic core" evidence="9">
    <location>
        <begin position="21"/>
        <end position="216"/>
    </location>
</feature>